<name>A0A1H1KSH5_9MICO</name>
<accession>A0A1H1KSH5</accession>
<dbReference type="Pfam" id="PF01844">
    <property type="entry name" value="HNH"/>
    <property type="match status" value="1"/>
</dbReference>
<dbReference type="OrthoDB" id="3261064at2"/>
<protein>
    <recommendedName>
        <fullName evidence="3">HNH nuclease domain-containing protein</fullName>
    </recommendedName>
</protein>
<organism evidence="4 5">
    <name type="scientific">Agrococcus carbonis</name>
    <dbReference type="NCBI Taxonomy" id="684552"/>
    <lineage>
        <taxon>Bacteria</taxon>
        <taxon>Bacillati</taxon>
        <taxon>Actinomycetota</taxon>
        <taxon>Actinomycetes</taxon>
        <taxon>Micrococcales</taxon>
        <taxon>Microbacteriaceae</taxon>
        <taxon>Agrococcus</taxon>
    </lineage>
</organism>
<feature type="compositionally biased region" description="Basic and acidic residues" evidence="2">
    <location>
        <begin position="1"/>
        <end position="15"/>
    </location>
</feature>
<keyword evidence="5" id="KW-1185">Reference proteome</keyword>
<proteinExistence type="inferred from homology"/>
<dbReference type="RefSeq" id="WP_092664586.1">
    <property type="nucleotide sequence ID" value="NZ_LT629734.1"/>
</dbReference>
<reference evidence="5" key="1">
    <citation type="submission" date="2016-10" db="EMBL/GenBank/DDBJ databases">
        <authorList>
            <person name="Varghese N."/>
            <person name="Submissions S."/>
        </authorList>
    </citation>
    <scope>NUCLEOTIDE SEQUENCE [LARGE SCALE GENOMIC DNA]</scope>
    <source>
        <strain evidence="5">DSM 22965</strain>
    </source>
</reference>
<sequence length="493" mass="52675">MTTDATPRDGQEPEPVRGSGADGPTPRDVSETAMRAVVEIDAAIAGLQAMRTHLLAGIGHVAVDDALEERLDPAVGLRDAACELGLRQRRSDRTVEAELNAAMADTGRWPATVEAWGQARIHRGHVAVIAEIGAPIQDPAAREAFEAALLPHAEQTTPGRLRAIARRELEQHLAEPLVERHRTAREQRGVWVSDLDDGMSMLRALLPTALAHGIHDRLTQMAKASVRARAGAPDRAADAADTPGNGADAVGEAPVGADGGRDRRTFDQLRADLLRADLLADLLLTADPTDTGLHGIRAEVSVLIPAPVLTGDNGDGEPMAGLEAAVARLANGAPLDPETARILAERASSWARLFTDPLTGQVLAVDSYTPSSQLKRLLRARDQHCRWPGCGQRARRCDIDHTKPWAEGGTTCHDNLAHLCRRHHTLKGAQLSHARRWKVGQTSPGVLTWTSPTGAIYVDEPSSVGPVFVESSGDKAEEWGLPDEAGAGDLLPF</sequence>
<dbReference type="AlphaFoldDB" id="A0A1H1KSH5"/>
<feature type="domain" description="HNH nuclease" evidence="3">
    <location>
        <begin position="373"/>
        <end position="425"/>
    </location>
</feature>
<dbReference type="InterPro" id="IPR003615">
    <property type="entry name" value="HNH_nuc"/>
</dbReference>
<dbReference type="Pfam" id="PF02720">
    <property type="entry name" value="DUF222"/>
    <property type="match status" value="1"/>
</dbReference>
<dbReference type="GO" id="GO:0003676">
    <property type="term" value="F:nucleic acid binding"/>
    <property type="evidence" value="ECO:0007669"/>
    <property type="project" value="InterPro"/>
</dbReference>
<evidence type="ECO:0000313" key="5">
    <source>
        <dbReference type="Proteomes" id="UP000199649"/>
    </source>
</evidence>
<dbReference type="STRING" id="684552.SAMN04489719_0051"/>
<dbReference type="InterPro" id="IPR002711">
    <property type="entry name" value="HNH"/>
</dbReference>
<dbReference type="EMBL" id="LT629734">
    <property type="protein sequence ID" value="SDR65298.1"/>
    <property type="molecule type" value="Genomic_DNA"/>
</dbReference>
<dbReference type="InterPro" id="IPR003870">
    <property type="entry name" value="DUF222"/>
</dbReference>
<evidence type="ECO:0000256" key="1">
    <source>
        <dbReference type="ARBA" id="ARBA00023450"/>
    </source>
</evidence>
<dbReference type="SMART" id="SM00507">
    <property type="entry name" value="HNHc"/>
    <property type="match status" value="1"/>
</dbReference>
<dbReference type="GO" id="GO:0008270">
    <property type="term" value="F:zinc ion binding"/>
    <property type="evidence" value="ECO:0007669"/>
    <property type="project" value="InterPro"/>
</dbReference>
<evidence type="ECO:0000256" key="2">
    <source>
        <dbReference type="SAM" id="MobiDB-lite"/>
    </source>
</evidence>
<dbReference type="GO" id="GO:0004519">
    <property type="term" value="F:endonuclease activity"/>
    <property type="evidence" value="ECO:0007669"/>
    <property type="project" value="InterPro"/>
</dbReference>
<feature type="region of interest" description="Disordered" evidence="2">
    <location>
        <begin position="1"/>
        <end position="29"/>
    </location>
</feature>
<dbReference type="CDD" id="cd00085">
    <property type="entry name" value="HNHc"/>
    <property type="match status" value="1"/>
</dbReference>
<comment type="similarity">
    <text evidence="1">Belongs to the Rv1128c/1148c/1588c/1702c/1945/3466 family.</text>
</comment>
<feature type="region of interest" description="Disordered" evidence="2">
    <location>
        <begin position="474"/>
        <end position="493"/>
    </location>
</feature>
<evidence type="ECO:0000259" key="3">
    <source>
        <dbReference type="SMART" id="SM00507"/>
    </source>
</evidence>
<gene>
    <name evidence="4" type="ORF">SAMN04489719_0051</name>
</gene>
<dbReference type="Proteomes" id="UP000199649">
    <property type="component" value="Chromosome I"/>
</dbReference>
<dbReference type="Gene3D" id="1.10.30.50">
    <property type="match status" value="1"/>
</dbReference>
<evidence type="ECO:0000313" key="4">
    <source>
        <dbReference type="EMBL" id="SDR65298.1"/>
    </source>
</evidence>
<feature type="region of interest" description="Disordered" evidence="2">
    <location>
        <begin position="229"/>
        <end position="262"/>
    </location>
</feature>